<dbReference type="SUPFAM" id="SSF56712">
    <property type="entry name" value="Prokaryotic type I DNA topoisomerase"/>
    <property type="match status" value="1"/>
</dbReference>
<dbReference type="GO" id="GO:0006281">
    <property type="term" value="P:DNA repair"/>
    <property type="evidence" value="ECO:0007669"/>
    <property type="project" value="TreeGrafter"/>
</dbReference>
<dbReference type="InterPro" id="IPR000380">
    <property type="entry name" value="Topo_IA"/>
</dbReference>
<dbReference type="GO" id="GO:0006310">
    <property type="term" value="P:DNA recombination"/>
    <property type="evidence" value="ECO:0007669"/>
    <property type="project" value="TreeGrafter"/>
</dbReference>
<evidence type="ECO:0000259" key="9">
    <source>
        <dbReference type="PROSITE" id="PS50880"/>
    </source>
</evidence>
<evidence type="ECO:0000256" key="7">
    <source>
        <dbReference type="RuleBase" id="RU362092"/>
    </source>
</evidence>
<keyword evidence="5 7" id="KW-0238">DNA-binding</keyword>
<dbReference type="GO" id="GO:0006265">
    <property type="term" value="P:DNA topological change"/>
    <property type="evidence" value="ECO:0007669"/>
    <property type="project" value="InterPro"/>
</dbReference>
<evidence type="ECO:0000256" key="1">
    <source>
        <dbReference type="ARBA" id="ARBA00000213"/>
    </source>
</evidence>
<dbReference type="OrthoDB" id="430051at2759"/>
<dbReference type="EMBL" id="CAJPWZ010001405">
    <property type="protein sequence ID" value="CAG2214300.1"/>
    <property type="molecule type" value="Genomic_DNA"/>
</dbReference>
<sequence>MVRILNVAEKNDAAKSIANVLSRGSSRKREGFSKFNKIYEFEYNILNMNNCTMSMTSLSGHLLEMDFIGQYRKWYSCSPVTLFDVPVEKHCHPNMVDIKRTLEREIRGCQHLIIWTDCDREGENIGFEAIQVCKAVKPNIPVYRAKFSEITPQAIARACSNLIRPDKNVSDAVDVRQELDLRIVSNYGLCCERYKQVQAFIPEPFWKLKVSHSHEDGDCEFTWKRNRLFDHLACLVLYTHCIENPVAKVVDVKSKTKSKWRPTALDTVEMEKLASRKLRINAKETMKIAEKLYTQGFISYPRTETNMFPKELDLQKLVEDQTRDYNWGDFARRVLENGPNPRNGNKTDQAHPPIHPTKYTDNLQGNEKKVYEFVFTAQGLMITAKNYLEVYVYDKWNAKVIPVYNKGDTFQPNSIEMVASETSPPSLLTEADLIALMDKHGIGTDATHADHIETIKSRMYVGVKPDGKFVPGQLGMGLVEGYDSMGYQMSKPNLRAELEADLKRYMQNIQMKDD</sequence>
<dbReference type="CDD" id="cd00186">
    <property type="entry name" value="TOP1Ac"/>
    <property type="match status" value="1"/>
</dbReference>
<comment type="similarity">
    <text evidence="2 7">Belongs to the type IA topoisomerase family.</text>
</comment>
<dbReference type="AlphaFoldDB" id="A0A8S3S529"/>
<evidence type="ECO:0000256" key="2">
    <source>
        <dbReference type="ARBA" id="ARBA00009446"/>
    </source>
</evidence>
<dbReference type="GO" id="GO:0003917">
    <property type="term" value="F:DNA topoisomerase type I (single strand cut, ATP-independent) activity"/>
    <property type="evidence" value="ECO:0007669"/>
    <property type="project" value="UniProtKB-EC"/>
</dbReference>
<dbReference type="FunFam" id="3.40.50.140:FF:000003">
    <property type="entry name" value="DNA topoisomerase"/>
    <property type="match status" value="1"/>
</dbReference>
<comment type="caution">
    <text evidence="11">The sequence shown here is derived from an EMBL/GenBank/DDBJ whole genome shotgun (WGS) entry which is preliminary data.</text>
</comment>
<dbReference type="PROSITE" id="PS52039">
    <property type="entry name" value="TOPO_IA_2"/>
    <property type="match status" value="1"/>
</dbReference>
<keyword evidence="6 7" id="KW-0413">Isomerase</keyword>
<accession>A0A8S3S529</accession>
<evidence type="ECO:0000256" key="8">
    <source>
        <dbReference type="SAM" id="MobiDB-lite"/>
    </source>
</evidence>
<dbReference type="Gene3D" id="3.40.50.140">
    <property type="match status" value="1"/>
</dbReference>
<keyword evidence="12" id="KW-1185">Reference proteome</keyword>
<dbReference type="Pfam" id="PF01751">
    <property type="entry name" value="Toprim"/>
    <property type="match status" value="1"/>
</dbReference>
<dbReference type="InterPro" id="IPR003601">
    <property type="entry name" value="Topo_IA_2"/>
</dbReference>
<dbReference type="InterPro" id="IPR003602">
    <property type="entry name" value="Topo_IA_DNA-bd_dom"/>
</dbReference>
<feature type="region of interest" description="Disordered" evidence="8">
    <location>
        <begin position="337"/>
        <end position="361"/>
    </location>
</feature>
<evidence type="ECO:0000259" key="10">
    <source>
        <dbReference type="PROSITE" id="PS52039"/>
    </source>
</evidence>
<dbReference type="PANTHER" id="PTHR11390">
    <property type="entry name" value="PROKARYOTIC DNA TOPOISOMERASE"/>
    <property type="match status" value="1"/>
</dbReference>
<dbReference type="InterPro" id="IPR023406">
    <property type="entry name" value="Topo_IA_AS"/>
</dbReference>
<keyword evidence="4 7" id="KW-0799">Topoisomerase</keyword>
<dbReference type="PANTHER" id="PTHR11390:SF21">
    <property type="entry name" value="DNA TOPOISOMERASE 3-ALPHA"/>
    <property type="match status" value="1"/>
</dbReference>
<dbReference type="PRINTS" id="PR00417">
    <property type="entry name" value="PRTPISMRASEI"/>
</dbReference>
<dbReference type="GO" id="GO:0003677">
    <property type="term" value="F:DNA binding"/>
    <property type="evidence" value="ECO:0007669"/>
    <property type="project" value="UniProtKB-KW"/>
</dbReference>
<dbReference type="PROSITE" id="PS00396">
    <property type="entry name" value="TOPO_IA_1"/>
    <property type="match status" value="1"/>
</dbReference>
<dbReference type="Proteomes" id="UP000683360">
    <property type="component" value="Unassembled WGS sequence"/>
</dbReference>
<dbReference type="Gene3D" id="2.70.20.10">
    <property type="entry name" value="Topoisomerase I, domain 3"/>
    <property type="match status" value="1"/>
</dbReference>
<gene>
    <name evidence="11" type="ORF">MEDL_28156</name>
</gene>
<dbReference type="InterPro" id="IPR013824">
    <property type="entry name" value="Topo_IA_cen_sub1"/>
</dbReference>
<evidence type="ECO:0000256" key="4">
    <source>
        <dbReference type="ARBA" id="ARBA00023029"/>
    </source>
</evidence>
<reference evidence="11" key="1">
    <citation type="submission" date="2021-03" db="EMBL/GenBank/DDBJ databases">
        <authorList>
            <person name="Bekaert M."/>
        </authorList>
    </citation>
    <scope>NUCLEOTIDE SEQUENCE</scope>
</reference>
<dbReference type="GO" id="GO:0031422">
    <property type="term" value="C:RecQ family helicase-topoisomerase III complex"/>
    <property type="evidence" value="ECO:0007669"/>
    <property type="project" value="TreeGrafter"/>
</dbReference>
<evidence type="ECO:0000256" key="6">
    <source>
        <dbReference type="ARBA" id="ARBA00023235"/>
    </source>
</evidence>
<dbReference type="EC" id="5.6.2.1" evidence="3 7"/>
<dbReference type="GO" id="GO:0005634">
    <property type="term" value="C:nucleus"/>
    <property type="evidence" value="ECO:0007669"/>
    <property type="project" value="TreeGrafter"/>
</dbReference>
<evidence type="ECO:0000313" key="11">
    <source>
        <dbReference type="EMBL" id="CAG2214300.1"/>
    </source>
</evidence>
<dbReference type="SMART" id="SM00436">
    <property type="entry name" value="TOP1Bc"/>
    <property type="match status" value="1"/>
</dbReference>
<proteinExistence type="inferred from homology"/>
<feature type="domain" description="Toprim" evidence="9">
    <location>
        <begin position="3"/>
        <end position="148"/>
    </location>
</feature>
<dbReference type="InterPro" id="IPR013825">
    <property type="entry name" value="Topo_IA_cen_sub2"/>
</dbReference>
<dbReference type="Gene3D" id="1.10.460.10">
    <property type="entry name" value="Topoisomerase I, domain 2"/>
    <property type="match status" value="1"/>
</dbReference>
<dbReference type="SMART" id="SM00437">
    <property type="entry name" value="TOP1Ac"/>
    <property type="match status" value="1"/>
</dbReference>
<dbReference type="PROSITE" id="PS50880">
    <property type="entry name" value="TOPRIM"/>
    <property type="match status" value="1"/>
</dbReference>
<comment type="catalytic activity">
    <reaction evidence="1 7">
        <text>ATP-independent breakage of single-stranded DNA, followed by passage and rejoining.</text>
        <dbReference type="EC" id="5.6.2.1"/>
    </reaction>
</comment>
<protein>
    <recommendedName>
        <fullName evidence="3 7">DNA topoisomerase</fullName>
        <ecNumber evidence="3 7">5.6.2.1</ecNumber>
    </recommendedName>
</protein>
<dbReference type="InterPro" id="IPR013497">
    <property type="entry name" value="Topo_IA_cen"/>
</dbReference>
<comment type="function">
    <text evidence="7">Introduces a single-strand break via transesterification at a target site in duplex DNA. Releases the supercoiling and torsional tension of DNA introduced during the DNA replication and transcription by transiently cleaving and rejoining one strand of the DNA duplex. The scissile phosphodiester is attacked by the catalytic tyrosine of the enzyme, resulting in the formation of a DNA-(5'-phosphotyrosyl)-enzyme intermediate and the expulsion of a 3'-OH DNA strand.</text>
</comment>
<name>A0A8S3S529_MYTED</name>
<feature type="domain" description="Topo IA-type catalytic" evidence="10">
    <location>
        <begin position="134"/>
        <end position="514"/>
    </location>
</feature>
<evidence type="ECO:0000313" key="12">
    <source>
        <dbReference type="Proteomes" id="UP000683360"/>
    </source>
</evidence>
<dbReference type="InterPro" id="IPR034144">
    <property type="entry name" value="TOPRIM_TopoIII"/>
</dbReference>
<organism evidence="11 12">
    <name type="scientific">Mytilus edulis</name>
    <name type="common">Blue mussel</name>
    <dbReference type="NCBI Taxonomy" id="6550"/>
    <lineage>
        <taxon>Eukaryota</taxon>
        <taxon>Metazoa</taxon>
        <taxon>Spiralia</taxon>
        <taxon>Lophotrochozoa</taxon>
        <taxon>Mollusca</taxon>
        <taxon>Bivalvia</taxon>
        <taxon>Autobranchia</taxon>
        <taxon>Pteriomorphia</taxon>
        <taxon>Mytilida</taxon>
        <taxon>Mytiloidea</taxon>
        <taxon>Mytilidae</taxon>
        <taxon>Mytilinae</taxon>
        <taxon>Mytilus</taxon>
    </lineage>
</organism>
<dbReference type="SMART" id="SM00493">
    <property type="entry name" value="TOPRIM"/>
    <property type="match status" value="1"/>
</dbReference>
<dbReference type="Pfam" id="PF01131">
    <property type="entry name" value="Topoisom_bac"/>
    <property type="match status" value="1"/>
</dbReference>
<dbReference type="CDD" id="cd03362">
    <property type="entry name" value="TOPRIM_TopoIA_TopoIII"/>
    <property type="match status" value="1"/>
</dbReference>
<evidence type="ECO:0000256" key="5">
    <source>
        <dbReference type="ARBA" id="ARBA00023125"/>
    </source>
</evidence>
<dbReference type="InterPro" id="IPR006171">
    <property type="entry name" value="TOPRIM_dom"/>
</dbReference>
<dbReference type="InterPro" id="IPR023405">
    <property type="entry name" value="Topo_IA_core_domain"/>
</dbReference>
<evidence type="ECO:0000256" key="3">
    <source>
        <dbReference type="ARBA" id="ARBA00012891"/>
    </source>
</evidence>